<evidence type="ECO:0000313" key="10">
    <source>
        <dbReference type="Proteomes" id="UP000295325"/>
    </source>
</evidence>
<dbReference type="Pfam" id="PF03591">
    <property type="entry name" value="AzlC"/>
    <property type="match status" value="1"/>
</dbReference>
<dbReference type="PANTHER" id="PTHR34979">
    <property type="entry name" value="INNER MEMBRANE PROTEIN YGAZ"/>
    <property type="match status" value="1"/>
</dbReference>
<proteinExistence type="inferred from homology"/>
<reference evidence="9 10" key="1">
    <citation type="submission" date="2019-03" db="EMBL/GenBank/DDBJ databases">
        <title>Genomic Encyclopedia of Type Strains, Phase IV (KMG-IV): sequencing the most valuable type-strain genomes for metagenomic binning, comparative biology and taxonomic classification.</title>
        <authorList>
            <person name="Goeker M."/>
        </authorList>
    </citation>
    <scope>NUCLEOTIDE SEQUENCE [LARGE SCALE GENOMIC DNA]</scope>
    <source>
        <strain evidence="9 10">DSM 24455</strain>
    </source>
</reference>
<comment type="similarity">
    <text evidence="2">Belongs to the AzlC family.</text>
</comment>
<dbReference type="InterPro" id="IPR011606">
    <property type="entry name" value="Brnchd-chn_aa_trnsp_permease"/>
</dbReference>
<comment type="caution">
    <text evidence="9">The sequence shown here is derived from an EMBL/GenBank/DDBJ whole genome shotgun (WGS) entry which is preliminary data.</text>
</comment>
<organism evidence="9 10">
    <name type="scientific">Fonticella tunisiensis</name>
    <dbReference type="NCBI Taxonomy" id="1096341"/>
    <lineage>
        <taxon>Bacteria</taxon>
        <taxon>Bacillati</taxon>
        <taxon>Bacillota</taxon>
        <taxon>Clostridia</taxon>
        <taxon>Eubacteriales</taxon>
        <taxon>Clostridiaceae</taxon>
        <taxon>Fonticella</taxon>
    </lineage>
</organism>
<evidence type="ECO:0000256" key="5">
    <source>
        <dbReference type="ARBA" id="ARBA00022692"/>
    </source>
</evidence>
<gene>
    <name evidence="9" type="ORF">EDD71_12212</name>
</gene>
<evidence type="ECO:0000256" key="6">
    <source>
        <dbReference type="ARBA" id="ARBA00022989"/>
    </source>
</evidence>
<evidence type="ECO:0000313" key="9">
    <source>
        <dbReference type="EMBL" id="TDT51042.1"/>
    </source>
</evidence>
<evidence type="ECO:0000256" key="7">
    <source>
        <dbReference type="ARBA" id="ARBA00023136"/>
    </source>
</evidence>
<accession>A0A4R7KAV1</accession>
<dbReference type="AlphaFoldDB" id="A0A4R7KAV1"/>
<evidence type="ECO:0000256" key="3">
    <source>
        <dbReference type="ARBA" id="ARBA00022448"/>
    </source>
</evidence>
<feature type="transmembrane region" description="Helical" evidence="8">
    <location>
        <begin position="197"/>
        <end position="218"/>
    </location>
</feature>
<keyword evidence="5 8" id="KW-0812">Transmembrane</keyword>
<name>A0A4R7KAV1_9CLOT</name>
<sequence>MDNNAAIKERGLPIIDKKSYLLQGVKSGIPIAIGYIPIGMAFGLLAKSLAIPNYVSILMSLTVFAGASQFMAVNLISIGTPSFEIVLAVFILNLRHFLMSASISQRIMKGLSKKWMSILSFGITDETFTVASLREDRELNPMFLFGLNSIAFAAWNLGTIAGIFVASGLPESIKSSMGIALYSMFIGLLVPSLRKSMSVCIVAVLSMLIHTLLHYLPIFSGLSSGWSIIITTIIASTAGALLYPKGVYTNE</sequence>
<keyword evidence="3" id="KW-0813">Transport</keyword>
<evidence type="ECO:0000256" key="1">
    <source>
        <dbReference type="ARBA" id="ARBA00004651"/>
    </source>
</evidence>
<dbReference type="GO" id="GO:0005886">
    <property type="term" value="C:plasma membrane"/>
    <property type="evidence" value="ECO:0007669"/>
    <property type="project" value="UniProtKB-SubCell"/>
</dbReference>
<feature type="transmembrane region" description="Helical" evidence="8">
    <location>
        <begin position="172"/>
        <end position="190"/>
    </location>
</feature>
<dbReference type="RefSeq" id="WP_133628863.1">
    <property type="nucleotide sequence ID" value="NZ_SOAZ01000022.1"/>
</dbReference>
<keyword evidence="7 8" id="KW-0472">Membrane</keyword>
<comment type="subcellular location">
    <subcellularLocation>
        <location evidence="1">Cell membrane</location>
        <topology evidence="1">Multi-pass membrane protein</topology>
    </subcellularLocation>
</comment>
<keyword evidence="4" id="KW-1003">Cell membrane</keyword>
<evidence type="ECO:0000256" key="2">
    <source>
        <dbReference type="ARBA" id="ARBA00010735"/>
    </source>
</evidence>
<evidence type="ECO:0000256" key="8">
    <source>
        <dbReference type="SAM" id="Phobius"/>
    </source>
</evidence>
<dbReference type="GO" id="GO:1903785">
    <property type="term" value="P:L-valine transmembrane transport"/>
    <property type="evidence" value="ECO:0007669"/>
    <property type="project" value="TreeGrafter"/>
</dbReference>
<keyword evidence="10" id="KW-1185">Reference proteome</keyword>
<protein>
    <submittedName>
        <fullName evidence="9">4-azaleucine resistance transporter AzlC</fullName>
    </submittedName>
</protein>
<feature type="transmembrane region" description="Helical" evidence="8">
    <location>
        <begin position="142"/>
        <end position="166"/>
    </location>
</feature>
<feature type="transmembrane region" description="Helical" evidence="8">
    <location>
        <begin position="224"/>
        <end position="243"/>
    </location>
</feature>
<evidence type="ECO:0000256" key="4">
    <source>
        <dbReference type="ARBA" id="ARBA00022475"/>
    </source>
</evidence>
<feature type="transmembrane region" description="Helical" evidence="8">
    <location>
        <begin position="27"/>
        <end position="45"/>
    </location>
</feature>
<keyword evidence="6 8" id="KW-1133">Transmembrane helix</keyword>
<dbReference type="Proteomes" id="UP000295325">
    <property type="component" value="Unassembled WGS sequence"/>
</dbReference>
<dbReference type="EMBL" id="SOAZ01000022">
    <property type="protein sequence ID" value="TDT51042.1"/>
    <property type="molecule type" value="Genomic_DNA"/>
</dbReference>
<dbReference type="PANTHER" id="PTHR34979:SF1">
    <property type="entry name" value="INNER MEMBRANE PROTEIN YGAZ"/>
    <property type="match status" value="1"/>
</dbReference>
<dbReference type="OrthoDB" id="3177005at2"/>